<dbReference type="SMR" id="A0A9X5E3B7"/>
<proteinExistence type="inferred from homology"/>
<dbReference type="RefSeq" id="WP_015153486.1">
    <property type="nucleotide sequence ID" value="NZ_JTJC03000001.1"/>
</dbReference>
<dbReference type="Gene3D" id="1.20.860.20">
    <property type="entry name" value="Photosystem I PsaK, reaction centre"/>
    <property type="match status" value="1"/>
</dbReference>
<dbReference type="Pfam" id="PF01241">
    <property type="entry name" value="PSI_PSAK"/>
    <property type="match status" value="1"/>
</dbReference>
<keyword evidence="5" id="KW-0603">Photosystem I</keyword>
<evidence type="ECO:0000313" key="11">
    <source>
        <dbReference type="Proteomes" id="UP000031532"/>
    </source>
</evidence>
<comment type="similarity">
    <text evidence="2">Belongs to the PsaG/PsaK family.</text>
</comment>
<keyword evidence="11" id="KW-1185">Reference proteome</keyword>
<feature type="transmembrane region" description="Helical" evidence="9">
    <location>
        <begin position="64"/>
        <end position="85"/>
    </location>
</feature>
<evidence type="ECO:0000256" key="2">
    <source>
        <dbReference type="ARBA" id="ARBA00006458"/>
    </source>
</evidence>
<sequence>MINTILLAATQPTVPNTISWSPQVALIISASSLLILLIASRSIKYPQVGAKLPVNLPVLGSPSVGTFVASMAFGHVVGAGIVLGLSNLGWLS</sequence>
<keyword evidence="6 9" id="KW-1133">Transmembrane helix</keyword>
<gene>
    <name evidence="10" type="primary">psaK</name>
    <name evidence="10" type="ORF">QH73_0007045</name>
</gene>
<keyword evidence="7" id="KW-0793">Thylakoid</keyword>
<organism evidence="10 11">
    <name type="scientific">Scytonema millei VB511283</name>
    <dbReference type="NCBI Taxonomy" id="1245923"/>
    <lineage>
        <taxon>Bacteria</taxon>
        <taxon>Bacillati</taxon>
        <taxon>Cyanobacteriota</taxon>
        <taxon>Cyanophyceae</taxon>
        <taxon>Nostocales</taxon>
        <taxon>Scytonemataceae</taxon>
        <taxon>Scytonema</taxon>
    </lineage>
</organism>
<dbReference type="EMBL" id="JTJC03000001">
    <property type="protein sequence ID" value="NHC34416.1"/>
    <property type="molecule type" value="Genomic_DNA"/>
</dbReference>
<dbReference type="OrthoDB" id="490946at2"/>
<protein>
    <submittedName>
        <fullName evidence="10">Photosystem I reaction center subunit PsaK</fullName>
    </submittedName>
</protein>
<evidence type="ECO:0000256" key="7">
    <source>
        <dbReference type="ARBA" id="ARBA00023078"/>
    </source>
</evidence>
<evidence type="ECO:0000256" key="6">
    <source>
        <dbReference type="ARBA" id="ARBA00022989"/>
    </source>
</evidence>
<dbReference type="Proteomes" id="UP000031532">
    <property type="component" value="Unassembled WGS sequence"/>
</dbReference>
<evidence type="ECO:0000313" key="10">
    <source>
        <dbReference type="EMBL" id="NHC34416.1"/>
    </source>
</evidence>
<dbReference type="GO" id="GO:0015979">
    <property type="term" value="P:photosynthesis"/>
    <property type="evidence" value="ECO:0007669"/>
    <property type="project" value="UniProtKB-KW"/>
</dbReference>
<dbReference type="InterPro" id="IPR000549">
    <property type="entry name" value="PSI_PsaG/PsaK"/>
</dbReference>
<comment type="caution">
    <text evidence="10">The sequence shown here is derived from an EMBL/GenBank/DDBJ whole genome shotgun (WGS) entry which is preliminary data.</text>
</comment>
<evidence type="ECO:0000256" key="1">
    <source>
        <dbReference type="ARBA" id="ARBA00004141"/>
    </source>
</evidence>
<dbReference type="AlphaFoldDB" id="A0A9X5E3B7"/>
<comment type="subcellular location">
    <subcellularLocation>
        <location evidence="1">Membrane</location>
        <topology evidence="1">Multi-pass membrane protein</topology>
    </subcellularLocation>
</comment>
<keyword evidence="3" id="KW-0602">Photosynthesis</keyword>
<dbReference type="InterPro" id="IPR017492">
    <property type="entry name" value="PSI_PsaK"/>
</dbReference>
<keyword evidence="8 9" id="KW-0472">Membrane</keyword>
<dbReference type="GO" id="GO:0009522">
    <property type="term" value="C:photosystem I"/>
    <property type="evidence" value="ECO:0007669"/>
    <property type="project" value="UniProtKB-KW"/>
</dbReference>
<dbReference type="NCBIfam" id="NF009693">
    <property type="entry name" value="PRK13216.1"/>
    <property type="match status" value="1"/>
</dbReference>
<dbReference type="GO" id="GO:0042651">
    <property type="term" value="C:thylakoid membrane"/>
    <property type="evidence" value="ECO:0007669"/>
    <property type="project" value="InterPro"/>
</dbReference>
<evidence type="ECO:0000256" key="5">
    <source>
        <dbReference type="ARBA" id="ARBA00022836"/>
    </source>
</evidence>
<accession>A0A9X5E3B7</accession>
<name>A0A9X5E3B7_9CYAN</name>
<evidence type="ECO:0000256" key="9">
    <source>
        <dbReference type="SAM" id="Phobius"/>
    </source>
</evidence>
<dbReference type="InterPro" id="IPR035982">
    <property type="entry name" value="PSI_centre_PsaK_sf"/>
</dbReference>
<evidence type="ECO:0000256" key="8">
    <source>
        <dbReference type="ARBA" id="ARBA00023136"/>
    </source>
</evidence>
<reference evidence="10 11" key="1">
    <citation type="journal article" date="2015" name="Genome Announc.">
        <title>Draft Genome Sequence of the Terrestrial Cyanobacterium Scytonema millei VB511283, Isolated from Eastern India.</title>
        <authorList>
            <person name="Sen D."/>
            <person name="Chandrababunaidu M.M."/>
            <person name="Singh D."/>
            <person name="Sanghi N."/>
            <person name="Ghorai A."/>
            <person name="Mishra G.P."/>
            <person name="Madduluri M."/>
            <person name="Adhikary S.P."/>
            <person name="Tripathy S."/>
        </authorList>
    </citation>
    <scope>NUCLEOTIDE SEQUENCE [LARGE SCALE GENOMIC DNA]</scope>
    <source>
        <strain evidence="10 11">VB511283</strain>
    </source>
</reference>
<dbReference type="SUPFAM" id="SSF81563">
    <property type="entry name" value="Photosystem I reaction center subunit X, PsaK"/>
    <property type="match status" value="1"/>
</dbReference>
<feature type="transmembrane region" description="Helical" evidence="9">
    <location>
        <begin position="20"/>
        <end position="43"/>
    </location>
</feature>
<evidence type="ECO:0000256" key="3">
    <source>
        <dbReference type="ARBA" id="ARBA00022531"/>
    </source>
</evidence>
<dbReference type="InterPro" id="IPR037101">
    <property type="entry name" value="PSI_PsaK_bact"/>
</dbReference>
<dbReference type="NCBIfam" id="TIGR03049">
    <property type="entry name" value="PS_I_psaK"/>
    <property type="match status" value="1"/>
</dbReference>
<evidence type="ECO:0000256" key="4">
    <source>
        <dbReference type="ARBA" id="ARBA00022692"/>
    </source>
</evidence>
<keyword evidence="4 9" id="KW-0812">Transmembrane</keyword>